<protein>
    <submittedName>
        <fullName evidence="1">Unnamed protein product</fullName>
    </submittedName>
</protein>
<dbReference type="AlphaFoldDB" id="A0A9W7DGD7"/>
<evidence type="ECO:0000313" key="1">
    <source>
        <dbReference type="EMBL" id="GMG31948.1"/>
    </source>
</evidence>
<reference evidence="1" key="1">
    <citation type="submission" date="2023-04" db="EMBL/GenBank/DDBJ databases">
        <title>Ambrosiozyma monospora NBRC 1965.</title>
        <authorList>
            <person name="Ichikawa N."/>
            <person name="Sato H."/>
            <person name="Tonouchi N."/>
        </authorList>
    </citation>
    <scope>NUCLEOTIDE SEQUENCE</scope>
    <source>
        <strain evidence="1">NBRC 1965</strain>
    </source>
</reference>
<dbReference type="Proteomes" id="UP001165063">
    <property type="component" value="Unassembled WGS sequence"/>
</dbReference>
<organism evidence="1 2">
    <name type="scientific">Ambrosiozyma monospora</name>
    <name type="common">Yeast</name>
    <name type="synonym">Endomycopsis monosporus</name>
    <dbReference type="NCBI Taxonomy" id="43982"/>
    <lineage>
        <taxon>Eukaryota</taxon>
        <taxon>Fungi</taxon>
        <taxon>Dikarya</taxon>
        <taxon>Ascomycota</taxon>
        <taxon>Saccharomycotina</taxon>
        <taxon>Pichiomycetes</taxon>
        <taxon>Pichiales</taxon>
        <taxon>Pichiaceae</taxon>
        <taxon>Ambrosiozyma</taxon>
    </lineage>
</organism>
<comment type="caution">
    <text evidence="1">The sequence shown here is derived from an EMBL/GenBank/DDBJ whole genome shotgun (WGS) entry which is preliminary data.</text>
</comment>
<name>A0A9W7DGD7_AMBMO</name>
<proteinExistence type="predicted"/>
<sequence length="337" mass="39123">MLGSSSKVYRSLLLSKSRFPFFLRKSFTTTPQRSNLASRFTHITAAESKSRETINNDQIKQHIDFSEYPIFHNGARPFVQKFITMLDADARSRLTTVDNIELFLSRGDTPETGTKLEDPLTETEKSRIREYSADHLIHIIQDLFMPLELEKKCYEFLQILQEKNEDTKKIKLSLDMHFDKVESASLFNETENRNLKEFASFLKSFVDQYQDILLQNDPTFTNDVHNFMMKLLLRFEDPSAFIAYTGVYIPRSRRGVSFIFGRSGPLSSSEVSLLSNPHLDRTFAPLHYTLVTRCVETYPGYTKKAHADELLAGLMWDYPSFAPFVEPYLRTNKRTRC</sequence>
<gene>
    <name evidence="1" type="ORF">Amon01_000407100</name>
</gene>
<evidence type="ECO:0000313" key="2">
    <source>
        <dbReference type="Proteomes" id="UP001165063"/>
    </source>
</evidence>
<accession>A0A9W7DGD7</accession>
<dbReference type="EMBL" id="BSXU01001877">
    <property type="protein sequence ID" value="GMG31948.1"/>
    <property type="molecule type" value="Genomic_DNA"/>
</dbReference>
<keyword evidence="2" id="KW-1185">Reference proteome</keyword>